<evidence type="ECO:0000313" key="3">
    <source>
        <dbReference type="Proteomes" id="UP000828390"/>
    </source>
</evidence>
<evidence type="ECO:0000256" key="1">
    <source>
        <dbReference type="SAM" id="Coils"/>
    </source>
</evidence>
<dbReference type="AlphaFoldDB" id="A0A9D4QTW5"/>
<evidence type="ECO:0000313" key="2">
    <source>
        <dbReference type="EMBL" id="KAH3843314.1"/>
    </source>
</evidence>
<proteinExistence type="predicted"/>
<organism evidence="2 3">
    <name type="scientific">Dreissena polymorpha</name>
    <name type="common">Zebra mussel</name>
    <name type="synonym">Mytilus polymorpha</name>
    <dbReference type="NCBI Taxonomy" id="45954"/>
    <lineage>
        <taxon>Eukaryota</taxon>
        <taxon>Metazoa</taxon>
        <taxon>Spiralia</taxon>
        <taxon>Lophotrochozoa</taxon>
        <taxon>Mollusca</taxon>
        <taxon>Bivalvia</taxon>
        <taxon>Autobranchia</taxon>
        <taxon>Heteroconchia</taxon>
        <taxon>Euheterodonta</taxon>
        <taxon>Imparidentia</taxon>
        <taxon>Neoheterodontei</taxon>
        <taxon>Myida</taxon>
        <taxon>Dreissenoidea</taxon>
        <taxon>Dreissenidae</taxon>
        <taxon>Dreissena</taxon>
    </lineage>
</organism>
<reference evidence="2" key="1">
    <citation type="journal article" date="2019" name="bioRxiv">
        <title>The Genome of the Zebra Mussel, Dreissena polymorpha: A Resource for Invasive Species Research.</title>
        <authorList>
            <person name="McCartney M.A."/>
            <person name="Auch B."/>
            <person name="Kono T."/>
            <person name="Mallez S."/>
            <person name="Zhang Y."/>
            <person name="Obille A."/>
            <person name="Becker A."/>
            <person name="Abrahante J.E."/>
            <person name="Garbe J."/>
            <person name="Badalamenti J.P."/>
            <person name="Herman A."/>
            <person name="Mangelson H."/>
            <person name="Liachko I."/>
            <person name="Sullivan S."/>
            <person name="Sone E.D."/>
            <person name="Koren S."/>
            <person name="Silverstein K.A.T."/>
            <person name="Beckman K.B."/>
            <person name="Gohl D.M."/>
        </authorList>
    </citation>
    <scope>NUCLEOTIDE SEQUENCE</scope>
    <source>
        <strain evidence="2">Duluth1</strain>
        <tissue evidence="2">Whole animal</tissue>
    </source>
</reference>
<reference evidence="2" key="2">
    <citation type="submission" date="2020-11" db="EMBL/GenBank/DDBJ databases">
        <authorList>
            <person name="McCartney M.A."/>
            <person name="Auch B."/>
            <person name="Kono T."/>
            <person name="Mallez S."/>
            <person name="Becker A."/>
            <person name="Gohl D.M."/>
            <person name="Silverstein K.A.T."/>
            <person name="Koren S."/>
            <person name="Bechman K.B."/>
            <person name="Herman A."/>
            <person name="Abrahante J.E."/>
            <person name="Garbe J."/>
        </authorList>
    </citation>
    <scope>NUCLEOTIDE SEQUENCE</scope>
    <source>
        <strain evidence="2">Duluth1</strain>
        <tissue evidence="2">Whole animal</tissue>
    </source>
</reference>
<keyword evidence="3" id="KW-1185">Reference proteome</keyword>
<sequence>MNEAKKAQEHLNSFFKKVSEQGIIPVTGDDNDKEKEQLQEKEDLKVQNRKLGDEILELKKKVEQEQNKIKELMKRIKAFFRTTVILKRSSMRFLTTFRNRIKQFKTYCTQEINIFNIFLPWKMM</sequence>
<name>A0A9D4QTW5_DREPO</name>
<dbReference type="Proteomes" id="UP000828390">
    <property type="component" value="Unassembled WGS sequence"/>
</dbReference>
<protein>
    <submittedName>
        <fullName evidence="2">Uncharacterized protein</fullName>
    </submittedName>
</protein>
<dbReference type="EMBL" id="JAIWYP010000004">
    <property type="protein sequence ID" value="KAH3843314.1"/>
    <property type="molecule type" value="Genomic_DNA"/>
</dbReference>
<accession>A0A9D4QTW5</accession>
<gene>
    <name evidence="2" type="ORF">DPMN_116828</name>
</gene>
<feature type="coiled-coil region" evidence="1">
    <location>
        <begin position="34"/>
        <end position="82"/>
    </location>
</feature>
<keyword evidence="1" id="KW-0175">Coiled coil</keyword>
<comment type="caution">
    <text evidence="2">The sequence shown here is derived from an EMBL/GenBank/DDBJ whole genome shotgun (WGS) entry which is preliminary data.</text>
</comment>